<dbReference type="GO" id="GO:0005886">
    <property type="term" value="C:plasma membrane"/>
    <property type="evidence" value="ECO:0007669"/>
    <property type="project" value="UniProtKB-SubCell"/>
</dbReference>
<keyword evidence="9" id="KW-1185">Reference proteome</keyword>
<keyword evidence="3 6" id="KW-0812">Transmembrane</keyword>
<keyword evidence="2" id="KW-1003">Cell membrane</keyword>
<dbReference type="InterPro" id="IPR000045">
    <property type="entry name" value="Prepilin_IV_endopep_pep"/>
</dbReference>
<evidence type="ECO:0000256" key="5">
    <source>
        <dbReference type="ARBA" id="ARBA00023136"/>
    </source>
</evidence>
<accession>A0A2V1JZ86</accession>
<comment type="subcellular location">
    <subcellularLocation>
        <location evidence="1">Cell membrane</location>
        <topology evidence="1">Multi-pass membrane protein</topology>
    </subcellularLocation>
</comment>
<reference evidence="9" key="1">
    <citation type="submission" date="2018-05" db="EMBL/GenBank/DDBJ databases">
        <authorList>
            <person name="Li Y."/>
        </authorList>
    </citation>
    <scope>NUCLEOTIDE SEQUENCE [LARGE SCALE GENOMIC DNA]</scope>
    <source>
        <strain evidence="9">3d-2-2</strain>
    </source>
</reference>
<dbReference type="InterPro" id="IPR052218">
    <property type="entry name" value="Preflagellin_Peptidase"/>
</dbReference>
<dbReference type="EMBL" id="QETA01000002">
    <property type="protein sequence ID" value="PWF24119.1"/>
    <property type="molecule type" value="Genomic_DNA"/>
</dbReference>
<dbReference type="PANTHER" id="PTHR36506:SF1">
    <property type="entry name" value="PREFLAGELLIN PEPTIDASE"/>
    <property type="match status" value="1"/>
</dbReference>
<evidence type="ECO:0000256" key="1">
    <source>
        <dbReference type="ARBA" id="ARBA00004651"/>
    </source>
</evidence>
<dbReference type="PANTHER" id="PTHR36506">
    <property type="entry name" value="PREFLAGELLIN PEPTIDASE"/>
    <property type="match status" value="1"/>
</dbReference>
<proteinExistence type="predicted"/>
<evidence type="ECO:0000313" key="9">
    <source>
        <dbReference type="Proteomes" id="UP000245212"/>
    </source>
</evidence>
<keyword evidence="4 6" id="KW-1133">Transmembrane helix</keyword>
<feature type="transmembrane region" description="Helical" evidence="6">
    <location>
        <begin position="57"/>
        <end position="76"/>
    </location>
</feature>
<feature type="domain" description="Prepilin type IV endopeptidase peptidase" evidence="7">
    <location>
        <begin position="11"/>
        <end position="112"/>
    </location>
</feature>
<sequence>MIAAVLAGCALSLLLLLARTDLRQRRLPNVLVLTYAAFFLPWAWLHGLSWAQAGLHLMVGVVGFLVLLLLFAVRCMGGGDVKLGAAVLFWAGPLKMLPVIAVVAWTGALIGILGWLCDRYAALYMKNGRSLAGKCVLHALSARRGVPYGVALAAGGLCALWS</sequence>
<organism evidence="8 9">
    <name type="scientific">Corticimicrobacter populi</name>
    <dbReference type="NCBI Taxonomy" id="2175229"/>
    <lineage>
        <taxon>Bacteria</taxon>
        <taxon>Pseudomonadati</taxon>
        <taxon>Pseudomonadota</taxon>
        <taxon>Betaproteobacteria</taxon>
        <taxon>Burkholderiales</taxon>
        <taxon>Alcaligenaceae</taxon>
        <taxon>Corticimicrobacter</taxon>
    </lineage>
</organism>
<dbReference type="AlphaFoldDB" id="A0A2V1JZ86"/>
<evidence type="ECO:0000256" key="6">
    <source>
        <dbReference type="SAM" id="Phobius"/>
    </source>
</evidence>
<evidence type="ECO:0000256" key="3">
    <source>
        <dbReference type="ARBA" id="ARBA00022692"/>
    </source>
</evidence>
<evidence type="ECO:0000256" key="4">
    <source>
        <dbReference type="ARBA" id="ARBA00022989"/>
    </source>
</evidence>
<dbReference type="RefSeq" id="WP_109061397.1">
    <property type="nucleotide sequence ID" value="NZ_QETA01000002.1"/>
</dbReference>
<dbReference type="Pfam" id="PF01478">
    <property type="entry name" value="Peptidase_A24"/>
    <property type="match status" value="1"/>
</dbReference>
<evidence type="ECO:0000256" key="2">
    <source>
        <dbReference type="ARBA" id="ARBA00022475"/>
    </source>
</evidence>
<name>A0A2V1JZ86_9BURK</name>
<feature type="transmembrane region" description="Helical" evidence="6">
    <location>
        <begin position="28"/>
        <end position="45"/>
    </location>
</feature>
<dbReference type="GO" id="GO:0004190">
    <property type="term" value="F:aspartic-type endopeptidase activity"/>
    <property type="evidence" value="ECO:0007669"/>
    <property type="project" value="InterPro"/>
</dbReference>
<dbReference type="Proteomes" id="UP000245212">
    <property type="component" value="Unassembled WGS sequence"/>
</dbReference>
<comment type="caution">
    <text evidence="8">The sequence shown here is derived from an EMBL/GenBank/DDBJ whole genome shotgun (WGS) entry which is preliminary data.</text>
</comment>
<dbReference type="Gene3D" id="1.20.120.1220">
    <property type="match status" value="1"/>
</dbReference>
<protein>
    <recommendedName>
        <fullName evidence="7">Prepilin type IV endopeptidase peptidase domain-containing protein</fullName>
    </recommendedName>
</protein>
<evidence type="ECO:0000259" key="7">
    <source>
        <dbReference type="Pfam" id="PF01478"/>
    </source>
</evidence>
<keyword evidence="5 6" id="KW-0472">Membrane</keyword>
<feature type="transmembrane region" description="Helical" evidence="6">
    <location>
        <begin position="96"/>
        <end position="117"/>
    </location>
</feature>
<evidence type="ECO:0000313" key="8">
    <source>
        <dbReference type="EMBL" id="PWF24119.1"/>
    </source>
</evidence>
<gene>
    <name evidence="8" type="ORF">DD235_07390</name>
</gene>